<feature type="transmembrane region" description="Helical" evidence="7">
    <location>
        <begin position="17"/>
        <end position="38"/>
    </location>
</feature>
<evidence type="ECO:0000256" key="2">
    <source>
        <dbReference type="ARBA" id="ARBA00022448"/>
    </source>
</evidence>
<proteinExistence type="predicted"/>
<keyword evidence="4 7" id="KW-0812">Transmembrane</keyword>
<dbReference type="GO" id="GO:0005886">
    <property type="term" value="C:plasma membrane"/>
    <property type="evidence" value="ECO:0007669"/>
    <property type="project" value="UniProtKB-SubCell"/>
</dbReference>
<protein>
    <submittedName>
        <fullName evidence="8">Efflux protein, MATE family</fullName>
    </submittedName>
</protein>
<keyword evidence="6 7" id="KW-0472">Membrane</keyword>
<comment type="subcellular location">
    <subcellularLocation>
        <location evidence="1">Cell membrane</location>
        <topology evidence="1">Multi-pass membrane protein</topology>
    </subcellularLocation>
</comment>
<feature type="transmembrane region" description="Helical" evidence="7">
    <location>
        <begin position="320"/>
        <end position="337"/>
    </location>
</feature>
<organism evidence="8 9">
    <name type="scientific">Atopobium minutum</name>
    <dbReference type="NCBI Taxonomy" id="1381"/>
    <lineage>
        <taxon>Bacteria</taxon>
        <taxon>Bacillati</taxon>
        <taxon>Actinomycetota</taxon>
        <taxon>Coriobacteriia</taxon>
        <taxon>Coriobacteriales</taxon>
        <taxon>Atopobiaceae</taxon>
        <taxon>Atopobium</taxon>
    </lineage>
</organism>
<accession>A0AB38A8H8</accession>
<evidence type="ECO:0000256" key="1">
    <source>
        <dbReference type="ARBA" id="ARBA00004651"/>
    </source>
</evidence>
<evidence type="ECO:0000256" key="6">
    <source>
        <dbReference type="ARBA" id="ARBA00023136"/>
    </source>
</evidence>
<feature type="transmembrane region" description="Helical" evidence="7">
    <location>
        <begin position="58"/>
        <end position="83"/>
    </location>
</feature>
<dbReference type="PANTHER" id="PTHR43823:SF3">
    <property type="entry name" value="MULTIDRUG EXPORT PROTEIN MEPA"/>
    <property type="match status" value="1"/>
</dbReference>
<feature type="transmembrane region" description="Helical" evidence="7">
    <location>
        <begin position="171"/>
        <end position="192"/>
    </location>
</feature>
<dbReference type="InterPro" id="IPR002528">
    <property type="entry name" value="MATE_fam"/>
</dbReference>
<evidence type="ECO:0000256" key="3">
    <source>
        <dbReference type="ARBA" id="ARBA00022475"/>
    </source>
</evidence>
<dbReference type="InterPro" id="IPR051327">
    <property type="entry name" value="MATE_MepA_subfamily"/>
</dbReference>
<evidence type="ECO:0000256" key="7">
    <source>
        <dbReference type="SAM" id="Phobius"/>
    </source>
</evidence>
<feature type="transmembrane region" description="Helical" evidence="7">
    <location>
        <begin position="418"/>
        <end position="440"/>
    </location>
</feature>
<keyword evidence="5 7" id="KW-1133">Transmembrane helix</keyword>
<dbReference type="Proteomes" id="UP000183687">
    <property type="component" value="Unassembled WGS sequence"/>
</dbReference>
<feature type="transmembrane region" description="Helical" evidence="7">
    <location>
        <begin position="390"/>
        <end position="412"/>
    </location>
</feature>
<feature type="transmembrane region" description="Helical" evidence="7">
    <location>
        <begin position="198"/>
        <end position="217"/>
    </location>
</feature>
<feature type="transmembrane region" description="Helical" evidence="7">
    <location>
        <begin position="271"/>
        <end position="290"/>
    </location>
</feature>
<dbReference type="GO" id="GO:0015297">
    <property type="term" value="F:antiporter activity"/>
    <property type="evidence" value="ECO:0007669"/>
    <property type="project" value="InterPro"/>
</dbReference>
<feature type="transmembrane region" description="Helical" evidence="7">
    <location>
        <begin position="357"/>
        <end position="383"/>
    </location>
</feature>
<evidence type="ECO:0000256" key="4">
    <source>
        <dbReference type="ARBA" id="ARBA00022692"/>
    </source>
</evidence>
<dbReference type="AlphaFoldDB" id="A0AB38A8H8"/>
<evidence type="ECO:0000256" key="5">
    <source>
        <dbReference type="ARBA" id="ARBA00022989"/>
    </source>
</evidence>
<dbReference type="PIRSF" id="PIRSF006603">
    <property type="entry name" value="DinF"/>
    <property type="match status" value="1"/>
</dbReference>
<dbReference type="EMBL" id="FNSH01000002">
    <property type="protein sequence ID" value="SEC28286.1"/>
    <property type="molecule type" value="Genomic_DNA"/>
</dbReference>
<reference evidence="8 9" key="1">
    <citation type="submission" date="2016-10" db="EMBL/GenBank/DDBJ databases">
        <authorList>
            <person name="Varghese N."/>
            <person name="Submissions S."/>
        </authorList>
    </citation>
    <scope>NUCLEOTIDE SEQUENCE [LARGE SCALE GENOMIC DNA]</scope>
    <source>
        <strain evidence="8 9">DSM 20586</strain>
    </source>
</reference>
<evidence type="ECO:0000313" key="8">
    <source>
        <dbReference type="EMBL" id="SEC28286.1"/>
    </source>
</evidence>
<sequence length="455" mass="49188">MSTNHDKLFTQTPLYKMLLIIVVPGAISMLTSALYDIIDGIMVGNLLGETAFAAINLAMPFVIILFSIGDLIGVGSAVPLSITLGEKDHEAANNIFSYSIVMLFISGLGIGLLVFFAAPFLIALQGASGKLAEISIIYLRIYALFIPISGMMFAMDNYLKVCGKVGRSMALNILMAVSGAILEAILLIVFHTEVWGAAFAYSLAMVIASTIGLWPFIRGKMVLKLVRPKPTLALTKQIVMAGLSAFLNNVAGRVVSIVLNARMLLLGGEQAVSIFGIMMFTDAFVMSLIYGTTDSLQPSIGYNWGAKNYKRAFEIGKSSFIISAVFSFIYIILLHLFPEVPVRIFIFNASDDFVQAAAAAFALLSLQWLTRWFVFACDAFLLACGQSKRAVCLSVASSIAVPLTTIVLLSPLGLTGVWLNAAVANTVAALFGIWLLTSFLRKHNHGLEKKNTLHE</sequence>
<feature type="transmembrane region" description="Helical" evidence="7">
    <location>
        <begin position="136"/>
        <end position="159"/>
    </location>
</feature>
<keyword evidence="3" id="KW-1003">Cell membrane</keyword>
<dbReference type="Pfam" id="PF01554">
    <property type="entry name" value="MatE"/>
    <property type="match status" value="2"/>
</dbReference>
<feature type="transmembrane region" description="Helical" evidence="7">
    <location>
        <begin position="95"/>
        <end position="124"/>
    </location>
</feature>
<comment type="caution">
    <text evidence="8">The sequence shown here is derived from an EMBL/GenBank/DDBJ whole genome shotgun (WGS) entry which is preliminary data.</text>
</comment>
<dbReference type="InterPro" id="IPR048279">
    <property type="entry name" value="MdtK-like"/>
</dbReference>
<dbReference type="GO" id="GO:0042910">
    <property type="term" value="F:xenobiotic transmembrane transporter activity"/>
    <property type="evidence" value="ECO:0007669"/>
    <property type="project" value="InterPro"/>
</dbReference>
<gene>
    <name evidence="8" type="ORF">SAMN04489746_1593</name>
</gene>
<dbReference type="RefSeq" id="WP_021736288.1">
    <property type="nucleotide sequence ID" value="NZ_CALJSN010000003.1"/>
</dbReference>
<feature type="transmembrane region" description="Helical" evidence="7">
    <location>
        <begin position="238"/>
        <end position="259"/>
    </location>
</feature>
<dbReference type="PANTHER" id="PTHR43823">
    <property type="entry name" value="SPORULATION PROTEIN YKVU"/>
    <property type="match status" value="1"/>
</dbReference>
<keyword evidence="2" id="KW-0813">Transport</keyword>
<name>A0AB38A8H8_9ACTN</name>
<evidence type="ECO:0000313" key="9">
    <source>
        <dbReference type="Proteomes" id="UP000183687"/>
    </source>
</evidence>